<name>A0ABN9NS04_9MYCO</name>
<evidence type="ECO:0000256" key="2">
    <source>
        <dbReference type="ARBA" id="ARBA00022801"/>
    </source>
</evidence>
<proteinExistence type="inferred from homology"/>
<organism evidence="6 7">
    <name type="scientific">[Mycobacterium] burgundiense</name>
    <dbReference type="NCBI Taxonomy" id="3064286"/>
    <lineage>
        <taxon>Bacteria</taxon>
        <taxon>Bacillati</taxon>
        <taxon>Actinomycetota</taxon>
        <taxon>Actinomycetes</taxon>
        <taxon>Mycobacteriales</taxon>
        <taxon>Mycobacteriaceae</taxon>
        <taxon>Mycolicibacterium</taxon>
    </lineage>
</organism>
<dbReference type="PANTHER" id="PTHR11066:SF34">
    <property type="entry name" value="ACYL-COENZYME A THIOESTERASE 8"/>
    <property type="match status" value="1"/>
</dbReference>
<dbReference type="Pfam" id="PF20789">
    <property type="entry name" value="4HBT_3C"/>
    <property type="match status" value="1"/>
</dbReference>
<feature type="domain" description="Acyl-CoA thioesterase-like N-terminal HotDog" evidence="4">
    <location>
        <begin position="60"/>
        <end position="137"/>
    </location>
</feature>
<evidence type="ECO:0000259" key="5">
    <source>
        <dbReference type="Pfam" id="PF20789"/>
    </source>
</evidence>
<feature type="domain" description="Acyl-CoA thioesterase-like C-terminal" evidence="5">
    <location>
        <begin position="180"/>
        <end position="310"/>
    </location>
</feature>
<sequence length="315" mass="34114">MTRSHDAPTPGGGEFTGPLRGTGLPLEKSILAALDDVERALQLEPVGDGTFRAASEPDRFGHIFGGQLLGQAVLAASRTVEGQQPNSLHAYFVRSGQTEVPVDIVVERTRDGRSLSTRHVEVRQDGAAVLTAVASFHTNPEAPQTPAVRPAGPPPEELPLLQHWAQQAPPELQTFAQTWIDVPPPLELRMAEAPTFLGGAQAAGTRGHWMRLPRDIGDNPALHHALLTYASDYLFVDMAFRVHPDAVNYATAAGLSLDHAIWLHRPAQFDQWHLYVQEAVTIFGHRALVRGTIVDTAGAVVASTAQEVLIRPLRP</sequence>
<reference evidence="6 7" key="1">
    <citation type="submission" date="2023-08" db="EMBL/GenBank/DDBJ databases">
        <authorList>
            <person name="Folkvardsen B D."/>
            <person name="Norman A."/>
        </authorList>
    </citation>
    <scope>NUCLEOTIDE SEQUENCE [LARGE SCALE GENOMIC DNA]</scope>
    <source>
        <strain evidence="6 7">Mu0053</strain>
    </source>
</reference>
<evidence type="ECO:0000259" key="4">
    <source>
        <dbReference type="Pfam" id="PF13622"/>
    </source>
</evidence>
<evidence type="ECO:0000256" key="3">
    <source>
        <dbReference type="SAM" id="MobiDB-lite"/>
    </source>
</evidence>
<dbReference type="InterPro" id="IPR049449">
    <property type="entry name" value="TesB_ACOT8-like_N"/>
</dbReference>
<dbReference type="CDD" id="cd03445">
    <property type="entry name" value="Thioesterase_II_repeat2"/>
    <property type="match status" value="1"/>
</dbReference>
<dbReference type="Proteomes" id="UP001190465">
    <property type="component" value="Chromosome"/>
</dbReference>
<protein>
    <submittedName>
        <fullName evidence="6">Thioesterase family protein</fullName>
    </submittedName>
</protein>
<accession>A0ABN9NS04</accession>
<dbReference type="Gene3D" id="2.40.160.210">
    <property type="entry name" value="Acyl-CoA thioesterase, double hotdog domain"/>
    <property type="match status" value="1"/>
</dbReference>
<dbReference type="InterPro" id="IPR049450">
    <property type="entry name" value="ACOT8-like_C"/>
</dbReference>
<feature type="region of interest" description="Disordered" evidence="3">
    <location>
        <begin position="1"/>
        <end position="21"/>
    </location>
</feature>
<comment type="similarity">
    <text evidence="1">Belongs to the C/M/P thioester hydrolase family.</text>
</comment>
<dbReference type="CDD" id="cd03444">
    <property type="entry name" value="Thioesterase_II_repeat1"/>
    <property type="match status" value="1"/>
</dbReference>
<dbReference type="RefSeq" id="WP_308480155.1">
    <property type="nucleotide sequence ID" value="NZ_OY726397.1"/>
</dbReference>
<dbReference type="InterPro" id="IPR029069">
    <property type="entry name" value="HotDog_dom_sf"/>
</dbReference>
<keyword evidence="2" id="KW-0378">Hydrolase</keyword>
<evidence type="ECO:0000256" key="1">
    <source>
        <dbReference type="ARBA" id="ARBA00006538"/>
    </source>
</evidence>
<dbReference type="Pfam" id="PF13622">
    <property type="entry name" value="4HBT_3"/>
    <property type="match status" value="1"/>
</dbReference>
<dbReference type="SUPFAM" id="SSF54637">
    <property type="entry name" value="Thioesterase/thiol ester dehydrase-isomerase"/>
    <property type="match status" value="2"/>
</dbReference>
<dbReference type="PANTHER" id="PTHR11066">
    <property type="entry name" value="ACYL-COA THIOESTERASE"/>
    <property type="match status" value="1"/>
</dbReference>
<dbReference type="EMBL" id="OY726397">
    <property type="protein sequence ID" value="CAJ1510977.1"/>
    <property type="molecule type" value="Genomic_DNA"/>
</dbReference>
<evidence type="ECO:0000313" key="6">
    <source>
        <dbReference type="EMBL" id="CAJ1510977.1"/>
    </source>
</evidence>
<keyword evidence="7" id="KW-1185">Reference proteome</keyword>
<dbReference type="InterPro" id="IPR003703">
    <property type="entry name" value="Acyl_CoA_thio"/>
</dbReference>
<gene>
    <name evidence="6" type="ORF">MU0053_004894</name>
</gene>
<dbReference type="InterPro" id="IPR042171">
    <property type="entry name" value="Acyl-CoA_hotdog"/>
</dbReference>
<evidence type="ECO:0000313" key="7">
    <source>
        <dbReference type="Proteomes" id="UP001190465"/>
    </source>
</evidence>